<dbReference type="Proteomes" id="UP001497623">
    <property type="component" value="Unassembled WGS sequence"/>
</dbReference>
<sequence>TFNKTIQLNSTIQKNIKSELRQKLLEKILEKKSNLQTELNEIFKIYNTIEPQLSERKQKWEEIRDYEDLVCSTLENEYAELAGLIDGCFTSYTTNINPMWAFANYAEENQIPNFEMCENLNLGIYKEKLVHSVTHGYGISSEMEDVFELEEMLPTVTVLSESSHNYFETPKFTLCQIVYEETTKDTTIEGLKCLKIPRPRNGPQARTVVNFIPEKCVIENCTRVYKPKLSVFIKY</sequence>
<feature type="non-terminal residue" evidence="1">
    <location>
        <position position="1"/>
    </location>
</feature>
<evidence type="ECO:0000313" key="1">
    <source>
        <dbReference type="EMBL" id="CAL4154114.1"/>
    </source>
</evidence>
<proteinExistence type="predicted"/>
<dbReference type="AlphaFoldDB" id="A0AAV2RZB5"/>
<protein>
    <submittedName>
        <fullName evidence="1">Uncharacterized protein</fullName>
    </submittedName>
</protein>
<organism evidence="1 2">
    <name type="scientific">Meganyctiphanes norvegica</name>
    <name type="common">Northern krill</name>
    <name type="synonym">Thysanopoda norvegica</name>
    <dbReference type="NCBI Taxonomy" id="48144"/>
    <lineage>
        <taxon>Eukaryota</taxon>
        <taxon>Metazoa</taxon>
        <taxon>Ecdysozoa</taxon>
        <taxon>Arthropoda</taxon>
        <taxon>Crustacea</taxon>
        <taxon>Multicrustacea</taxon>
        <taxon>Malacostraca</taxon>
        <taxon>Eumalacostraca</taxon>
        <taxon>Eucarida</taxon>
        <taxon>Euphausiacea</taxon>
        <taxon>Euphausiidae</taxon>
        <taxon>Meganyctiphanes</taxon>
    </lineage>
</organism>
<feature type="non-terminal residue" evidence="1">
    <location>
        <position position="235"/>
    </location>
</feature>
<reference evidence="1 2" key="1">
    <citation type="submission" date="2024-05" db="EMBL/GenBank/DDBJ databases">
        <authorList>
            <person name="Wallberg A."/>
        </authorList>
    </citation>
    <scope>NUCLEOTIDE SEQUENCE [LARGE SCALE GENOMIC DNA]</scope>
</reference>
<dbReference type="EMBL" id="CAXKWB010039998">
    <property type="protein sequence ID" value="CAL4154114.1"/>
    <property type="molecule type" value="Genomic_DNA"/>
</dbReference>
<name>A0AAV2RZB5_MEGNR</name>
<accession>A0AAV2RZB5</accession>
<evidence type="ECO:0000313" key="2">
    <source>
        <dbReference type="Proteomes" id="UP001497623"/>
    </source>
</evidence>
<gene>
    <name evidence="1" type="ORF">MNOR_LOCUS31281</name>
</gene>
<keyword evidence="2" id="KW-1185">Reference proteome</keyword>
<comment type="caution">
    <text evidence="1">The sequence shown here is derived from an EMBL/GenBank/DDBJ whole genome shotgun (WGS) entry which is preliminary data.</text>
</comment>